<dbReference type="Proteomes" id="UP000232222">
    <property type="component" value="Chromosome"/>
</dbReference>
<evidence type="ECO:0000313" key="3">
    <source>
        <dbReference type="Proteomes" id="UP000232222"/>
    </source>
</evidence>
<dbReference type="InterPro" id="IPR011646">
    <property type="entry name" value="KAP_P-loop"/>
</dbReference>
<evidence type="ECO:0000313" key="2">
    <source>
        <dbReference type="EMBL" id="ATZ16311.1"/>
    </source>
</evidence>
<keyword evidence="3" id="KW-1185">Reference proteome</keyword>
<dbReference type="Pfam" id="PF07693">
    <property type="entry name" value="KAP_NTPase"/>
    <property type="match status" value="1"/>
</dbReference>
<evidence type="ECO:0000259" key="1">
    <source>
        <dbReference type="Pfam" id="PF07693"/>
    </source>
</evidence>
<dbReference type="Gene3D" id="3.40.50.300">
    <property type="entry name" value="P-loop containing nucleotide triphosphate hydrolases"/>
    <property type="match status" value="1"/>
</dbReference>
<feature type="domain" description="KAP NTPase" evidence="1">
    <location>
        <begin position="36"/>
        <end position="250"/>
    </location>
</feature>
<dbReference type="RefSeq" id="WP_100609262.1">
    <property type="nucleotide sequence ID" value="NZ_CP024962.1"/>
</dbReference>
<dbReference type="InterPro" id="IPR027417">
    <property type="entry name" value="P-loop_NTPase"/>
</dbReference>
<gene>
    <name evidence="2" type="ORF">EFREU_v1c02850</name>
</gene>
<sequence length="491" mass="58540">MKYSKLTQLFSSDIIGYFNRAKEVEFFILPNYKNNVAINGCWGSGKTVFLENVEKTVSKKCLELQNKKTITLLIKLWKYEVIDNNFFLVVVKDIIQNILDQVVEVDKKQKGKIKKWTKKLVDEMEKLSWSLNFGFSCANLTLSKGVKNILNINDNFSFFKGITSLINYLRKLFKNFSEYNFLIGFDDLDRCSEENILKLLTVLKIIFFEIKEQNVFFVTTINSKQIDCLNKSTESYIQKIFDYIFDLENEIEYSSQIGKRNPYESNLINHFKYKNYRFVDNLNFKEISSETSTSKPEILANNFYCLYKELLNNTKVILKMNEVERIQKWLEDKKNFIYSQNNFNSFINSQAFEDIWTSLKNKIIKPFYFCFIKKDKYIYLPWSILFFVNLNSLEEHLEKLSYLYPFNPDEYPEFKDKIKGNYFTIPIILDYFEQLNSTIFLDTSTQIFIDNLIDIFDDCNIYNQKNHASYTHLAWTWTEEIFEDLIKHNQS</sequence>
<dbReference type="KEGG" id="efr:EFREU_v1c02850"/>
<accession>A0A2K8NU69</accession>
<dbReference type="AlphaFoldDB" id="A0A2K8NU69"/>
<reference evidence="2 3" key="1">
    <citation type="submission" date="2017-11" db="EMBL/GenBank/DDBJ databases">
        <title>Genome sequence of Entomoplasma freundtii BARC 318 (ATCC 51999).</title>
        <authorList>
            <person name="Lo W.-S."/>
            <person name="Gasparich G.E."/>
            <person name="Kuo C.-H."/>
        </authorList>
    </citation>
    <scope>NUCLEOTIDE SEQUENCE [LARGE SCALE GENOMIC DNA]</scope>
    <source>
        <strain evidence="2 3">BARC 318</strain>
    </source>
</reference>
<dbReference type="OrthoDB" id="9815896at2"/>
<dbReference type="SUPFAM" id="SSF52540">
    <property type="entry name" value="P-loop containing nucleoside triphosphate hydrolases"/>
    <property type="match status" value="1"/>
</dbReference>
<organism evidence="2 3">
    <name type="scientific">Entomoplasma freundtii</name>
    <dbReference type="NCBI Taxonomy" id="74700"/>
    <lineage>
        <taxon>Bacteria</taxon>
        <taxon>Bacillati</taxon>
        <taxon>Mycoplasmatota</taxon>
        <taxon>Mollicutes</taxon>
        <taxon>Entomoplasmatales</taxon>
        <taxon>Entomoplasmataceae</taxon>
        <taxon>Entomoplasma</taxon>
    </lineage>
</organism>
<name>A0A2K8NU69_9MOLU</name>
<protein>
    <recommendedName>
        <fullName evidence="1">KAP NTPase domain-containing protein</fullName>
    </recommendedName>
</protein>
<dbReference type="EMBL" id="CP024962">
    <property type="protein sequence ID" value="ATZ16311.1"/>
    <property type="molecule type" value="Genomic_DNA"/>
</dbReference>
<proteinExistence type="predicted"/>